<keyword evidence="2" id="KW-0677">Repeat</keyword>
<dbReference type="PANTHER" id="PTHR48051">
    <property type="match status" value="1"/>
</dbReference>
<feature type="domain" description="Gelsolin-like" evidence="4">
    <location>
        <begin position="524"/>
        <end position="598"/>
    </location>
</feature>
<dbReference type="InterPro" id="IPR007123">
    <property type="entry name" value="Gelsolin-like_dom"/>
</dbReference>
<dbReference type="SMART" id="SM00365">
    <property type="entry name" value="LRR_SD22"/>
    <property type="match status" value="5"/>
</dbReference>
<dbReference type="SUPFAM" id="SSF52058">
    <property type="entry name" value="L domain-like"/>
    <property type="match status" value="1"/>
</dbReference>
<dbReference type="PROSITE" id="PS51450">
    <property type="entry name" value="LRR"/>
    <property type="match status" value="3"/>
</dbReference>
<name>A0A914W4B2_9BILA</name>
<dbReference type="SMART" id="SM00369">
    <property type="entry name" value="LRR_TYP"/>
    <property type="match status" value="10"/>
</dbReference>
<protein>
    <submittedName>
        <fullName evidence="6">Gelsolin-like domain-containing protein</fullName>
    </submittedName>
</protein>
<accession>A0A914W4B2</accession>
<dbReference type="InterPro" id="IPR001611">
    <property type="entry name" value="Leu-rich_rpt"/>
</dbReference>
<dbReference type="InterPro" id="IPR032675">
    <property type="entry name" value="LRR_dom_sf"/>
</dbReference>
<dbReference type="PANTHER" id="PTHR48051:SF1">
    <property type="entry name" value="RAS SUPPRESSOR PROTEIN 1"/>
    <property type="match status" value="1"/>
</dbReference>
<dbReference type="Pfam" id="PF00626">
    <property type="entry name" value="Gelsolin"/>
    <property type="match status" value="3"/>
</dbReference>
<dbReference type="SMART" id="SM00262">
    <property type="entry name" value="GEL"/>
    <property type="match status" value="3"/>
</dbReference>
<dbReference type="FunFam" id="3.80.10.10:FF:000054">
    <property type="entry name" value="FLII, actin remodeling protein"/>
    <property type="match status" value="1"/>
</dbReference>
<organism evidence="5 6">
    <name type="scientific">Plectus sambesii</name>
    <dbReference type="NCBI Taxonomy" id="2011161"/>
    <lineage>
        <taxon>Eukaryota</taxon>
        <taxon>Metazoa</taxon>
        <taxon>Ecdysozoa</taxon>
        <taxon>Nematoda</taxon>
        <taxon>Chromadorea</taxon>
        <taxon>Plectida</taxon>
        <taxon>Plectina</taxon>
        <taxon>Plectoidea</taxon>
        <taxon>Plectidae</taxon>
        <taxon>Plectus</taxon>
    </lineage>
</organism>
<evidence type="ECO:0000256" key="2">
    <source>
        <dbReference type="ARBA" id="ARBA00022737"/>
    </source>
</evidence>
<dbReference type="Gene3D" id="3.40.20.10">
    <property type="entry name" value="Severin"/>
    <property type="match status" value="4"/>
</dbReference>
<evidence type="ECO:0000259" key="4">
    <source>
        <dbReference type="Pfam" id="PF00626"/>
    </source>
</evidence>
<dbReference type="InterPro" id="IPR029006">
    <property type="entry name" value="ADF-H/Gelsolin-like_dom_sf"/>
</dbReference>
<dbReference type="PRINTS" id="PR00019">
    <property type="entry name" value="LEURICHRPT"/>
</dbReference>
<dbReference type="FunFam" id="3.40.20.10:FF:000031">
    <property type="entry name" value="protein flightless-1 homolog isoform X1"/>
    <property type="match status" value="1"/>
</dbReference>
<dbReference type="SUPFAM" id="SSF55753">
    <property type="entry name" value="Actin depolymerizing proteins"/>
    <property type="match status" value="4"/>
</dbReference>
<dbReference type="Pfam" id="PF13855">
    <property type="entry name" value="LRR_8"/>
    <property type="match status" value="4"/>
</dbReference>
<feature type="region of interest" description="Disordered" evidence="3">
    <location>
        <begin position="941"/>
        <end position="966"/>
    </location>
</feature>
<dbReference type="GO" id="GO:0005737">
    <property type="term" value="C:cytoplasm"/>
    <property type="evidence" value="ECO:0007669"/>
    <property type="project" value="TreeGrafter"/>
</dbReference>
<dbReference type="GO" id="GO:0051015">
    <property type="term" value="F:actin filament binding"/>
    <property type="evidence" value="ECO:0007669"/>
    <property type="project" value="InterPro"/>
</dbReference>
<evidence type="ECO:0000256" key="1">
    <source>
        <dbReference type="ARBA" id="ARBA00022614"/>
    </source>
</evidence>
<keyword evidence="1" id="KW-0433">Leucine-rich repeat</keyword>
<evidence type="ECO:0000313" key="6">
    <source>
        <dbReference type="WBParaSite" id="PSAMB.scaffold2size251193.g708.t1"/>
    </source>
</evidence>
<dbReference type="InterPro" id="IPR007122">
    <property type="entry name" value="Villin/Gelsolin"/>
</dbReference>
<dbReference type="Proteomes" id="UP000887566">
    <property type="component" value="Unplaced"/>
</dbReference>
<evidence type="ECO:0000256" key="3">
    <source>
        <dbReference type="SAM" id="MobiDB-lite"/>
    </source>
</evidence>
<dbReference type="AlphaFoldDB" id="A0A914W4B2"/>
<dbReference type="CDD" id="cd11290">
    <property type="entry name" value="gelsolin_S1_like"/>
    <property type="match status" value="1"/>
</dbReference>
<dbReference type="WBParaSite" id="PSAMB.scaffold2size251193.g708.t1">
    <property type="protein sequence ID" value="PSAMB.scaffold2size251193.g708.t1"/>
    <property type="gene ID" value="PSAMB.scaffold2size251193.g708"/>
</dbReference>
<reference evidence="6" key="1">
    <citation type="submission" date="2022-11" db="UniProtKB">
        <authorList>
            <consortium name="WormBaseParasite"/>
        </authorList>
    </citation>
    <scope>IDENTIFICATION</scope>
</reference>
<dbReference type="CDD" id="cd11292">
    <property type="entry name" value="gelsolin_S3_like"/>
    <property type="match status" value="1"/>
</dbReference>
<dbReference type="InterPro" id="IPR050216">
    <property type="entry name" value="LRR_domain-containing"/>
</dbReference>
<evidence type="ECO:0000313" key="5">
    <source>
        <dbReference type="Proteomes" id="UP000887566"/>
    </source>
</evidence>
<keyword evidence="5" id="KW-1185">Reference proteome</keyword>
<feature type="domain" description="Gelsolin-like" evidence="4">
    <location>
        <begin position="759"/>
        <end position="830"/>
    </location>
</feature>
<sequence>MAATGVLPFVRGADLSHNDFSGDGFPAEVAEMTQMTWLKLNRANLERVPDELSRLKNLEHLQMSRNALTSVHGELSDLPCLRSVIVRHNQVKTSGIPNDIFRMKDLTIIDFSHNSLREVPPNLEYAKGAIVLNLGHNTIENIPNQVFTNLIDLLHLDLSNNNLQMLPPQIRRLTELQVLSLSNNPLQHFQLKQLPSMTSLRVLHMRNTQRNLQNIPPTLDNMDSLQDVDLAMNELTAVPDALLRLKNLRKLDLSENQIVKLEAFGDSVWERLETLNLSRNKLKALPDSIVKLTKLKRLYINQNQLNFQGIPAGIGKLVQLEVFHAAYNNLEMVPEGLTRCAKLQRIKLNNNCLITLPSAIHLLPDLRELDLRNNPDLVMPPKPNEKRRAMAFYNIDFSLSNQMTLAGQSPSSSVSSVPSSGALAQRDPVARKIQFLKRRKHHADSDDSANKVIEGMSHIATHRERAHEDLIEQPSVRPPTWQEAMEKKKPRIDYSEVFDEEVGHAEGLWVWEIENFYPNLLDVAFHGSFYEGDCYLILKTYQEDSGSLKHQIYYWIGEKTTLDKGMCAAVHAVNLRNHLGATCRTEREEMNDETDEFLELFGEEIVYIEGGRTPSGFFTVEKDVYPTRLYRASVHGSQVVMQSVPVAAESLDPRFVFLLDAGMRMFVWAGRKSRITVAHKARLFAVKMNKKDRKGKAEIESCNQLKTPEEFWQALLGSPTPPDEPIVEHVSDDQQSSPRPRLYQVRLGMGFLELPQVELKRGVLKHEVLHTKCVYVLDCSTEVYLWVGKRSTRLLKMAGQKIASELHVILARPEQATVSREVQGEESTLFKSKFVGWDDIVPFDFTRTADSVQRRGADIKVIMERDKIKTDLAALFLDRQLNMPHEEANLLMEECNEDLELMEPFVLEGRKFVRLPDAEFGTFYTGDCYVFLCRYYVPPDDEGDSDKSGSEDDEEGEAKAKKVLNN</sequence>
<dbReference type="Gene3D" id="3.80.10.10">
    <property type="entry name" value="Ribonuclease Inhibitor"/>
    <property type="match status" value="3"/>
</dbReference>
<dbReference type="PRINTS" id="PR00597">
    <property type="entry name" value="GELSOLIN"/>
</dbReference>
<dbReference type="InterPro" id="IPR003591">
    <property type="entry name" value="Leu-rich_rpt_typical-subtyp"/>
</dbReference>
<dbReference type="CDD" id="cd11280">
    <property type="entry name" value="gelsolin_like"/>
    <property type="match status" value="1"/>
</dbReference>
<feature type="domain" description="Gelsolin-like" evidence="4">
    <location>
        <begin position="638"/>
        <end position="712"/>
    </location>
</feature>
<proteinExistence type="predicted"/>